<dbReference type="InterPro" id="IPR017441">
    <property type="entry name" value="Protein_kinase_ATP_BS"/>
</dbReference>
<name>A0A1C0A837_9FIRM</name>
<evidence type="ECO:0000256" key="1">
    <source>
        <dbReference type="PROSITE-ProRule" id="PRU10141"/>
    </source>
</evidence>
<keyword evidence="4" id="KW-1185">Reference proteome</keyword>
<dbReference type="Proteomes" id="UP000093514">
    <property type="component" value="Unassembled WGS sequence"/>
</dbReference>
<reference evidence="4" key="1">
    <citation type="submission" date="2016-07" db="EMBL/GenBank/DDBJ databases">
        <authorList>
            <person name="Florea S."/>
            <person name="Webb J.S."/>
            <person name="Jaromczyk J."/>
            <person name="Schardl C.L."/>
        </authorList>
    </citation>
    <scope>NUCLEOTIDE SEQUENCE [LARGE SCALE GENOMIC DNA]</scope>
    <source>
        <strain evidence="4">Z6</strain>
    </source>
</reference>
<dbReference type="RefSeq" id="WP_068718231.1">
    <property type="nucleotide sequence ID" value="NZ_LWDV01000009.1"/>
</dbReference>
<evidence type="ECO:0000259" key="2">
    <source>
        <dbReference type="PROSITE" id="PS50011"/>
    </source>
</evidence>
<dbReference type="Gene3D" id="1.10.510.10">
    <property type="entry name" value="Transferase(Phosphotransferase) domain 1"/>
    <property type="match status" value="1"/>
</dbReference>
<reference evidence="3 4" key="2">
    <citation type="submission" date="2016-08" db="EMBL/GenBank/DDBJ databases">
        <title>Orenia metallireducens sp. nov. strain Z6, a Novel Metal-reducing Firmicute from the Deep Subsurface.</title>
        <authorList>
            <person name="Maxim B.I."/>
            <person name="Kenneth K."/>
            <person name="Flynn T.M."/>
            <person name="Oloughlin E.J."/>
            <person name="Locke R.A."/>
            <person name="Weber J.R."/>
            <person name="Egan S.M."/>
            <person name="Mackie R.I."/>
            <person name="Cann I.K."/>
        </authorList>
    </citation>
    <scope>NUCLEOTIDE SEQUENCE [LARGE SCALE GENOMIC DNA]</scope>
    <source>
        <strain evidence="3 4">Z6</strain>
    </source>
</reference>
<feature type="domain" description="Protein kinase" evidence="2">
    <location>
        <begin position="10"/>
        <end position="231"/>
    </location>
</feature>
<protein>
    <recommendedName>
        <fullName evidence="2">Protein kinase domain-containing protein</fullName>
    </recommendedName>
</protein>
<gene>
    <name evidence="3" type="ORF">U472_10480</name>
</gene>
<dbReference type="EMBL" id="LWDV01000009">
    <property type="protein sequence ID" value="OCL26419.1"/>
    <property type="molecule type" value="Genomic_DNA"/>
</dbReference>
<dbReference type="OrthoDB" id="9788659at2"/>
<evidence type="ECO:0000313" key="4">
    <source>
        <dbReference type="Proteomes" id="UP000093514"/>
    </source>
</evidence>
<comment type="caution">
    <text evidence="3">The sequence shown here is derived from an EMBL/GenBank/DDBJ whole genome shotgun (WGS) entry which is preliminary data.</text>
</comment>
<sequence length="231" mass="26320">MDIKKIKNYDIDLNPVGKGNYSEVFLAKDLNQQSTVAIKVSSCIDMSKYEATVMKNYGSHPLFPKFYDFFIIEDKAYIVMEYFPGKGIGHWNYHSTIDIGRKNEQEAISITLKVLQGLEHLHQIGFAHHDLLPKNILFRDEIPAKIKIIDFGLAKELNYEKNHKYKVGDISAAATLCIYLINGVVSKIPLDDLKTISSDLREVLSKAFEPNLGKRYQSATEFIKVIQPLVH</sequence>
<feature type="binding site" evidence="1">
    <location>
        <position position="39"/>
    </location>
    <ligand>
        <name>ATP</name>
        <dbReference type="ChEBI" id="CHEBI:30616"/>
    </ligand>
</feature>
<dbReference type="PROSITE" id="PS50011">
    <property type="entry name" value="PROTEIN_KINASE_DOM"/>
    <property type="match status" value="1"/>
</dbReference>
<proteinExistence type="predicted"/>
<dbReference type="GO" id="GO:0004672">
    <property type="term" value="F:protein kinase activity"/>
    <property type="evidence" value="ECO:0007669"/>
    <property type="project" value="InterPro"/>
</dbReference>
<dbReference type="AlphaFoldDB" id="A0A1C0A837"/>
<accession>A0A1C0A837</accession>
<keyword evidence="1" id="KW-0547">Nucleotide-binding</keyword>
<dbReference type="PROSITE" id="PS00107">
    <property type="entry name" value="PROTEIN_KINASE_ATP"/>
    <property type="match status" value="1"/>
</dbReference>
<keyword evidence="1" id="KW-0067">ATP-binding</keyword>
<dbReference type="PANTHER" id="PTHR44167">
    <property type="entry name" value="OVARIAN-SPECIFIC SERINE/THREONINE-PROTEIN KINASE LOK-RELATED"/>
    <property type="match status" value="1"/>
</dbReference>
<organism evidence="3 4">
    <name type="scientific">Orenia metallireducens</name>
    <dbReference type="NCBI Taxonomy" id="1413210"/>
    <lineage>
        <taxon>Bacteria</taxon>
        <taxon>Bacillati</taxon>
        <taxon>Bacillota</taxon>
        <taxon>Clostridia</taxon>
        <taxon>Halanaerobiales</taxon>
        <taxon>Halobacteroidaceae</taxon>
        <taxon>Orenia</taxon>
    </lineage>
</organism>
<evidence type="ECO:0000313" key="3">
    <source>
        <dbReference type="EMBL" id="OCL26419.1"/>
    </source>
</evidence>
<dbReference type="GO" id="GO:0005524">
    <property type="term" value="F:ATP binding"/>
    <property type="evidence" value="ECO:0007669"/>
    <property type="project" value="UniProtKB-UniRule"/>
</dbReference>
<dbReference type="InterPro" id="IPR011009">
    <property type="entry name" value="Kinase-like_dom_sf"/>
</dbReference>
<dbReference type="SUPFAM" id="SSF56112">
    <property type="entry name" value="Protein kinase-like (PK-like)"/>
    <property type="match status" value="1"/>
</dbReference>
<dbReference type="PANTHER" id="PTHR44167:SF24">
    <property type="entry name" value="SERINE_THREONINE-PROTEIN KINASE CHK2"/>
    <property type="match status" value="1"/>
</dbReference>
<dbReference type="InterPro" id="IPR000719">
    <property type="entry name" value="Prot_kinase_dom"/>
</dbReference>
<dbReference type="Pfam" id="PF00069">
    <property type="entry name" value="Pkinase"/>
    <property type="match status" value="1"/>
</dbReference>